<evidence type="ECO:0000313" key="1">
    <source>
        <dbReference type="EMBL" id="MBV7266287.1"/>
    </source>
</evidence>
<reference evidence="1 2" key="1">
    <citation type="submission" date="2021-04" db="EMBL/GenBank/DDBJ databases">
        <authorList>
            <person name="Pira H."/>
            <person name="Risdian C."/>
            <person name="Wink J."/>
        </authorList>
    </citation>
    <scope>NUCLEOTIDE SEQUENCE [LARGE SCALE GENOMIC DNA]</scope>
    <source>
        <strain evidence="1 2">WH131</strain>
    </source>
</reference>
<gene>
    <name evidence="1" type="ORF">KCG45_08860</name>
</gene>
<dbReference type="PANTHER" id="PTHR30451:SF5">
    <property type="entry name" value="SLR0019 PROTEIN"/>
    <property type="match status" value="1"/>
</dbReference>
<dbReference type="RefSeq" id="WP_218316904.1">
    <property type="nucleotide sequence ID" value="NZ_JAGSPB010000002.1"/>
</dbReference>
<protein>
    <submittedName>
        <fullName evidence="1">Fimbria/pilus outer membrane usher protein</fullName>
    </submittedName>
</protein>
<name>A0ABS6SP63_9SPHN</name>
<sequence>MSLDTAILATALISSSHGTGDAEFSPDNLRTQKAVALDLPVSLDGILLGEVVAKIKGAEVSVRPEDMLALFDGQIDQATVQAVLSSEVSSEGFATLQALADAGLMIEYVPESLSLTVELSVAQRGVRQISLRNTVSVTPGSGIQPADFSAGMTAITRVAHIHEQPRTGPEFEPFRSDIFGFVNVGGFDGWTLAWEASIETERDDLFRRHDVALIKDNFEDATRLTIGDFRTRPLSNLQRSVDLVGVSFRRAYEEIQPFRTLLPRGRQTFTLERPARVLVEVDGLVAFDQQLPPGAYDVSDFPFTTGSNNAVITVDDGAGPPEVISFSAFIDNELLGEGLSRFDLNIGVLSHGFASSPRYSDDPALSASYDVGVTTSLTLGAHIEASFDLVQVSGSVAIATKVGIVSGETSVSQSSEGFGASAAIQYRNQFETGSLLHTVAAQVVWRNENLQTLAGPELREVSFDLRYLVQTENVQFSVDASHRRIHGRRTRSFAMGATWRMMRANFNARGQVVQRAGRSDDYRATLSVSIPFGRRSRARARIGTDGDARLEYQRFGGFSVGESQIRAQISRDREGFFEGNGQIRHISNRAEIQFDHQTRETPFGTSSRSEITTAVGIGFADGAVQFGRPFDSGFVIVKRHENISDRRASLNESGLGEAAHSDPFGPAFIPLRAGYSNYAFSVQVTDLEPGYDLGTDIVEVLPPFRAGYRVDIGSEIRATVLARLVLSNEEQVSLATGSILSADGSSEIARFFTNRTGRLVAENLEPGTYQIKVDGMEHLSATITLAEDETGIVQKGEITLEPLQ</sequence>
<organism evidence="1 2">
    <name type="scientific">Erythrobacter ani</name>
    <dbReference type="NCBI Taxonomy" id="2827235"/>
    <lineage>
        <taxon>Bacteria</taxon>
        <taxon>Pseudomonadati</taxon>
        <taxon>Pseudomonadota</taxon>
        <taxon>Alphaproteobacteria</taxon>
        <taxon>Sphingomonadales</taxon>
        <taxon>Erythrobacteraceae</taxon>
        <taxon>Erythrobacter/Porphyrobacter group</taxon>
        <taxon>Erythrobacter</taxon>
    </lineage>
</organism>
<dbReference type="EMBL" id="JAGSPB010000002">
    <property type="protein sequence ID" value="MBV7266287.1"/>
    <property type="molecule type" value="Genomic_DNA"/>
</dbReference>
<keyword evidence="2" id="KW-1185">Reference proteome</keyword>
<dbReference type="Pfam" id="PF00577">
    <property type="entry name" value="Usher"/>
    <property type="match status" value="1"/>
</dbReference>
<dbReference type="PANTHER" id="PTHR30451">
    <property type="entry name" value="OUTER MEMBRANE USHER PROTEIN"/>
    <property type="match status" value="1"/>
</dbReference>
<dbReference type="Proteomes" id="UP000699975">
    <property type="component" value="Unassembled WGS sequence"/>
</dbReference>
<proteinExistence type="predicted"/>
<dbReference type="InterPro" id="IPR000015">
    <property type="entry name" value="Fimb_usher"/>
</dbReference>
<comment type="caution">
    <text evidence="1">The sequence shown here is derived from an EMBL/GenBank/DDBJ whole genome shotgun (WGS) entry which is preliminary data.</text>
</comment>
<evidence type="ECO:0000313" key="2">
    <source>
        <dbReference type="Proteomes" id="UP000699975"/>
    </source>
</evidence>
<accession>A0ABS6SP63</accession>